<dbReference type="Pfam" id="PF02505">
    <property type="entry name" value="MCR_D"/>
    <property type="match status" value="1"/>
</dbReference>
<dbReference type="OrthoDB" id="109281at2157"/>
<dbReference type="InterPro" id="IPR003901">
    <property type="entry name" value="Me_CoM_Rdtase_D"/>
</dbReference>
<dbReference type="KEGG" id="mzi:HWN40_04505"/>
<sequence>MVNSSDTNCVQLEIFPSRLLKPETAQKLLNAIADINGVTRLFVHGPRLPDTVPYGPAKGEPVHHLGKTVIEVAGQAMELAVYVGGIRMEVIDVDVKEQVREVCENILPVSFEFREGQFIPTKQTVTDYAKRGPGADPLMLGMTDPKGKLKHNPVCILKPDFLDE</sequence>
<dbReference type="GeneID" id="55820910"/>
<accession>A0A7D5I078</accession>
<dbReference type="EMBL" id="CP058215">
    <property type="protein sequence ID" value="QLC49566.1"/>
    <property type="molecule type" value="Genomic_DNA"/>
</dbReference>
<dbReference type="PIRSF" id="PIRSF005636">
    <property type="entry name" value="McrD"/>
    <property type="match status" value="1"/>
</dbReference>
<protein>
    <submittedName>
        <fullName evidence="2">Methyl-coenzyme M reductase operon protein D</fullName>
    </submittedName>
</protein>
<keyword evidence="1" id="KW-0484">Methanogenesis</keyword>
<keyword evidence="3" id="KW-1185">Reference proteome</keyword>
<dbReference type="AlphaFoldDB" id="A0A7D5I078"/>
<organism evidence="2 3">
    <name type="scientific">Methanolobus zinderi</name>
    <dbReference type="NCBI Taxonomy" id="536044"/>
    <lineage>
        <taxon>Archaea</taxon>
        <taxon>Methanobacteriati</taxon>
        <taxon>Methanobacteriota</taxon>
        <taxon>Stenosarchaea group</taxon>
        <taxon>Methanomicrobia</taxon>
        <taxon>Methanosarcinales</taxon>
        <taxon>Methanosarcinaceae</taxon>
        <taxon>Methanolobus</taxon>
    </lineage>
</organism>
<reference evidence="2 3" key="1">
    <citation type="submission" date="2020-06" db="EMBL/GenBank/DDBJ databases">
        <title>Methanolobus halotolerans sp. nov., isolated from a saline lake Tus in Siberia.</title>
        <authorList>
            <person name="Shen Y."/>
            <person name="Chen S.-C."/>
            <person name="Lai M.-C."/>
            <person name="Huang H.-H."/>
            <person name="Chiu H.-H."/>
            <person name="Tang S.-L."/>
            <person name="Rogozin D.Y."/>
            <person name="Degermendzhy A.G."/>
        </authorList>
    </citation>
    <scope>NUCLEOTIDE SEQUENCE [LARGE SCALE GENOMIC DNA]</scope>
    <source>
        <strain evidence="2 3">DSM 21339</strain>
    </source>
</reference>
<gene>
    <name evidence="2" type="primary">mcrD</name>
    <name evidence="2" type="ORF">HWN40_04505</name>
</gene>
<name>A0A7D5I078_9EURY</name>
<evidence type="ECO:0000313" key="3">
    <source>
        <dbReference type="Proteomes" id="UP000509594"/>
    </source>
</evidence>
<dbReference type="Proteomes" id="UP000509594">
    <property type="component" value="Chromosome"/>
</dbReference>
<dbReference type="RefSeq" id="WP_176964622.1">
    <property type="nucleotide sequence ID" value="NZ_CP058215.1"/>
</dbReference>
<evidence type="ECO:0000256" key="1">
    <source>
        <dbReference type="ARBA" id="ARBA00022994"/>
    </source>
</evidence>
<evidence type="ECO:0000313" key="2">
    <source>
        <dbReference type="EMBL" id="QLC49566.1"/>
    </source>
</evidence>
<dbReference type="GO" id="GO:0015948">
    <property type="term" value="P:methanogenesis"/>
    <property type="evidence" value="ECO:0007669"/>
    <property type="project" value="UniProtKB-KW"/>
</dbReference>
<proteinExistence type="predicted"/>
<dbReference type="NCBIfam" id="TIGR03260">
    <property type="entry name" value="met_CoM_red_D"/>
    <property type="match status" value="1"/>
</dbReference>